<dbReference type="GO" id="GO:0005737">
    <property type="term" value="C:cytoplasm"/>
    <property type="evidence" value="ECO:0007669"/>
    <property type="project" value="InterPro"/>
</dbReference>
<evidence type="ECO:0000256" key="2">
    <source>
        <dbReference type="ARBA" id="ARBA00013056"/>
    </source>
</evidence>
<organism evidence="7 8">
    <name type="scientific">Mycena pura</name>
    <dbReference type="NCBI Taxonomy" id="153505"/>
    <lineage>
        <taxon>Eukaryota</taxon>
        <taxon>Fungi</taxon>
        <taxon>Dikarya</taxon>
        <taxon>Basidiomycota</taxon>
        <taxon>Agaricomycotina</taxon>
        <taxon>Agaricomycetes</taxon>
        <taxon>Agaricomycetidae</taxon>
        <taxon>Agaricales</taxon>
        <taxon>Marasmiineae</taxon>
        <taxon>Mycenaceae</taxon>
        <taxon>Mycena</taxon>
    </lineage>
</organism>
<dbReference type="InterPro" id="IPR023509">
    <property type="entry name" value="DTD-like_sf"/>
</dbReference>
<comment type="catalytic activity">
    <reaction evidence="5">
        <text>glycyl-tRNA(Ala) + H2O = tRNA(Ala) + glycine + H(+)</text>
        <dbReference type="Rhea" id="RHEA:53744"/>
        <dbReference type="Rhea" id="RHEA-COMP:9657"/>
        <dbReference type="Rhea" id="RHEA-COMP:13640"/>
        <dbReference type="ChEBI" id="CHEBI:15377"/>
        <dbReference type="ChEBI" id="CHEBI:15378"/>
        <dbReference type="ChEBI" id="CHEBI:57305"/>
        <dbReference type="ChEBI" id="CHEBI:78442"/>
        <dbReference type="ChEBI" id="CHEBI:78522"/>
        <dbReference type="EC" id="3.1.1.96"/>
    </reaction>
</comment>
<dbReference type="SUPFAM" id="SSF69500">
    <property type="entry name" value="DTD-like"/>
    <property type="match status" value="1"/>
</dbReference>
<keyword evidence="8" id="KW-1185">Reference proteome</keyword>
<evidence type="ECO:0000256" key="6">
    <source>
        <dbReference type="ARBA" id="ARBA00048018"/>
    </source>
</evidence>
<evidence type="ECO:0000256" key="3">
    <source>
        <dbReference type="ARBA" id="ARBA00020007"/>
    </source>
</evidence>
<dbReference type="AlphaFoldDB" id="A0AAD6Y6S7"/>
<dbReference type="InterPro" id="IPR003732">
    <property type="entry name" value="Daa-tRNA_deacyls_DTD"/>
</dbReference>
<comment type="similarity">
    <text evidence="1">Belongs to the DTD family.</text>
</comment>
<name>A0AAD6Y6S7_9AGAR</name>
<reference evidence="7" key="1">
    <citation type="submission" date="2023-03" db="EMBL/GenBank/DDBJ databases">
        <title>Massive genome expansion in bonnet fungi (Mycena s.s.) driven by repeated elements and novel gene families across ecological guilds.</title>
        <authorList>
            <consortium name="Lawrence Berkeley National Laboratory"/>
            <person name="Harder C.B."/>
            <person name="Miyauchi S."/>
            <person name="Viragh M."/>
            <person name="Kuo A."/>
            <person name="Thoen E."/>
            <person name="Andreopoulos B."/>
            <person name="Lu D."/>
            <person name="Skrede I."/>
            <person name="Drula E."/>
            <person name="Henrissat B."/>
            <person name="Morin E."/>
            <person name="Kohler A."/>
            <person name="Barry K."/>
            <person name="LaButti K."/>
            <person name="Morin E."/>
            <person name="Salamov A."/>
            <person name="Lipzen A."/>
            <person name="Mereny Z."/>
            <person name="Hegedus B."/>
            <person name="Baldrian P."/>
            <person name="Stursova M."/>
            <person name="Weitz H."/>
            <person name="Taylor A."/>
            <person name="Grigoriev I.V."/>
            <person name="Nagy L.G."/>
            <person name="Martin F."/>
            <person name="Kauserud H."/>
        </authorList>
    </citation>
    <scope>NUCLEOTIDE SEQUENCE</scope>
    <source>
        <strain evidence="7">9144</strain>
    </source>
</reference>
<gene>
    <name evidence="7" type="ORF">GGX14DRAFT_587983</name>
</gene>
<comment type="catalytic activity">
    <reaction evidence="6">
        <text>a D-aminoacyl-tRNA + H2O = a tRNA + a D-alpha-amino acid + H(+)</text>
        <dbReference type="Rhea" id="RHEA:13953"/>
        <dbReference type="Rhea" id="RHEA-COMP:10123"/>
        <dbReference type="Rhea" id="RHEA-COMP:10124"/>
        <dbReference type="ChEBI" id="CHEBI:15377"/>
        <dbReference type="ChEBI" id="CHEBI:15378"/>
        <dbReference type="ChEBI" id="CHEBI:59871"/>
        <dbReference type="ChEBI" id="CHEBI:78442"/>
        <dbReference type="ChEBI" id="CHEBI:79333"/>
        <dbReference type="EC" id="3.1.1.96"/>
    </reaction>
</comment>
<evidence type="ECO:0000256" key="5">
    <source>
        <dbReference type="ARBA" id="ARBA00047676"/>
    </source>
</evidence>
<evidence type="ECO:0000313" key="7">
    <source>
        <dbReference type="EMBL" id="KAJ7193877.1"/>
    </source>
</evidence>
<dbReference type="EMBL" id="JARJCW010000104">
    <property type="protein sequence ID" value="KAJ7193877.1"/>
    <property type="molecule type" value="Genomic_DNA"/>
</dbReference>
<proteinExistence type="inferred from homology"/>
<dbReference type="EC" id="3.1.1.96" evidence="2"/>
<protein>
    <recommendedName>
        <fullName evidence="3">D-aminoacyl-tRNA deacylase</fullName>
        <ecNumber evidence="2">3.1.1.96</ecNumber>
    </recommendedName>
    <alternativeName>
        <fullName evidence="4">Gly-tRNA(Ala) deacylase</fullName>
    </alternativeName>
</protein>
<evidence type="ECO:0000256" key="4">
    <source>
        <dbReference type="ARBA" id="ARBA00032747"/>
    </source>
</evidence>
<dbReference type="GO" id="GO:0051500">
    <property type="term" value="F:D-tyrosyl-tRNA(Tyr) deacylase activity"/>
    <property type="evidence" value="ECO:0007669"/>
    <property type="project" value="TreeGrafter"/>
</dbReference>
<sequence>MWKASVKDVAGDVLCVSQFTLMAQTKKGSKPDFHNAMAAEASRGVYAGFVETMRRAYTPEKVQDGAFGAMMDLRLRAALAGADPRPSRVGPGDVHARYAQVRMFYQPAKAAGTINKQGKFPACLTRDQKKGVDSTHAWPAVLPLGTTGQKMRRASPARLARGNIVGREIAPELELAPDYLHALGRDSWTQRGSNGGEACRQKEGHTALTRRGRRFGFLFIFLEAAWDAVAGVAVSDGCVRLVGRGGTWHEEAWKALKMVHGMKEEITCFETRDRAASLKTF</sequence>
<dbReference type="Gene3D" id="3.50.80.10">
    <property type="entry name" value="D-tyrosyl-tRNA(Tyr) deacylase"/>
    <property type="match status" value="1"/>
</dbReference>
<evidence type="ECO:0000313" key="8">
    <source>
        <dbReference type="Proteomes" id="UP001219525"/>
    </source>
</evidence>
<dbReference type="Pfam" id="PF02580">
    <property type="entry name" value="Tyr_Deacylase"/>
    <property type="match status" value="1"/>
</dbReference>
<dbReference type="Proteomes" id="UP001219525">
    <property type="component" value="Unassembled WGS sequence"/>
</dbReference>
<dbReference type="PANTHER" id="PTHR10472:SF5">
    <property type="entry name" value="D-AMINOACYL-TRNA DEACYLASE 1"/>
    <property type="match status" value="1"/>
</dbReference>
<comment type="caution">
    <text evidence="7">The sequence shown here is derived from an EMBL/GenBank/DDBJ whole genome shotgun (WGS) entry which is preliminary data.</text>
</comment>
<dbReference type="PANTHER" id="PTHR10472">
    <property type="entry name" value="D-TYROSYL-TRNA TYR DEACYLASE"/>
    <property type="match status" value="1"/>
</dbReference>
<evidence type="ECO:0000256" key="1">
    <source>
        <dbReference type="ARBA" id="ARBA00009673"/>
    </source>
</evidence>
<accession>A0AAD6Y6S7</accession>